<dbReference type="EMBL" id="CABDUW010001373">
    <property type="protein sequence ID" value="VTJ81010.1"/>
    <property type="molecule type" value="Genomic_DNA"/>
</dbReference>
<reference evidence="2" key="1">
    <citation type="submission" date="2019-04" db="EMBL/GenBank/DDBJ databases">
        <authorList>
            <person name="Alioto T."/>
            <person name="Alioto T."/>
        </authorList>
    </citation>
    <scope>NUCLEOTIDE SEQUENCE [LARGE SCALE GENOMIC DNA]</scope>
</reference>
<gene>
    <name evidence="2" type="ORF">MONAX_5E013496</name>
</gene>
<feature type="compositionally biased region" description="Basic and acidic residues" evidence="1">
    <location>
        <begin position="43"/>
        <end position="52"/>
    </location>
</feature>
<proteinExistence type="predicted"/>
<sequence length="251" mass="25511">MATQESRLGAQESGDGHAGERGWARRRAGMATQESRLGAQESGDGHAGERGWARRRAGMATQESRLGAQESGDGHAGEPAGRAGERGWPRRRAGVVTQESRLGALESRAGNVGEPAGCDAGLVAPESPADTRAAAGGLCAALGGAFPAAAATCTPSSERGGAARQSCRVGELGRRPRLPARRAAAKVSRSRAAPAARGQRRAAEAPGQPAKGRRWEAGATLGFPPAETASGNPARTWAGDSAAGFLCMGDE</sequence>
<accession>A0A5E4CI53</accession>
<evidence type="ECO:0000313" key="2">
    <source>
        <dbReference type="EMBL" id="VTJ81010.1"/>
    </source>
</evidence>
<comment type="caution">
    <text evidence="2">The sequence shown here is derived from an EMBL/GenBank/DDBJ whole genome shotgun (WGS) entry which is preliminary data.</text>
</comment>
<evidence type="ECO:0000256" key="1">
    <source>
        <dbReference type="SAM" id="MobiDB-lite"/>
    </source>
</evidence>
<dbReference type="AlphaFoldDB" id="A0A5E4CI53"/>
<feature type="compositionally biased region" description="Low complexity" evidence="1">
    <location>
        <begin position="185"/>
        <end position="197"/>
    </location>
</feature>
<dbReference type="Proteomes" id="UP000335636">
    <property type="component" value="Unassembled WGS sequence"/>
</dbReference>
<organism evidence="2 3">
    <name type="scientific">Marmota monax</name>
    <name type="common">Woodchuck</name>
    <dbReference type="NCBI Taxonomy" id="9995"/>
    <lineage>
        <taxon>Eukaryota</taxon>
        <taxon>Metazoa</taxon>
        <taxon>Chordata</taxon>
        <taxon>Craniata</taxon>
        <taxon>Vertebrata</taxon>
        <taxon>Euteleostomi</taxon>
        <taxon>Mammalia</taxon>
        <taxon>Eutheria</taxon>
        <taxon>Euarchontoglires</taxon>
        <taxon>Glires</taxon>
        <taxon>Rodentia</taxon>
        <taxon>Sciuromorpha</taxon>
        <taxon>Sciuridae</taxon>
        <taxon>Xerinae</taxon>
        <taxon>Marmotini</taxon>
        <taxon>Marmota</taxon>
    </lineage>
</organism>
<protein>
    <submittedName>
        <fullName evidence="2">Uncharacterized protein</fullName>
    </submittedName>
</protein>
<feature type="non-terminal residue" evidence="2">
    <location>
        <position position="251"/>
    </location>
</feature>
<evidence type="ECO:0000313" key="3">
    <source>
        <dbReference type="Proteomes" id="UP000335636"/>
    </source>
</evidence>
<feature type="compositionally biased region" description="Basic and acidic residues" evidence="1">
    <location>
        <begin position="14"/>
        <end position="23"/>
    </location>
</feature>
<feature type="region of interest" description="Disordered" evidence="1">
    <location>
        <begin position="1"/>
        <end position="114"/>
    </location>
</feature>
<name>A0A5E4CI53_MARMO</name>
<keyword evidence="3" id="KW-1185">Reference proteome</keyword>
<feature type="region of interest" description="Disordered" evidence="1">
    <location>
        <begin position="179"/>
        <end position="240"/>
    </location>
</feature>